<proteinExistence type="predicted"/>
<dbReference type="AlphaFoldDB" id="A0AAD7IGJ3"/>
<evidence type="ECO:0000313" key="3">
    <source>
        <dbReference type="Proteomes" id="UP001215598"/>
    </source>
</evidence>
<comment type="caution">
    <text evidence="2">The sequence shown here is derived from an EMBL/GenBank/DDBJ whole genome shotgun (WGS) entry which is preliminary data.</text>
</comment>
<dbReference type="Proteomes" id="UP001215598">
    <property type="component" value="Unassembled WGS sequence"/>
</dbReference>
<evidence type="ECO:0000256" key="1">
    <source>
        <dbReference type="SAM" id="MobiDB-lite"/>
    </source>
</evidence>
<feature type="region of interest" description="Disordered" evidence="1">
    <location>
        <begin position="64"/>
        <end position="113"/>
    </location>
</feature>
<evidence type="ECO:0000313" key="2">
    <source>
        <dbReference type="EMBL" id="KAJ7742632.1"/>
    </source>
</evidence>
<keyword evidence="3" id="KW-1185">Reference proteome</keyword>
<name>A0AAD7IGJ3_9AGAR</name>
<organism evidence="2 3">
    <name type="scientific">Mycena metata</name>
    <dbReference type="NCBI Taxonomy" id="1033252"/>
    <lineage>
        <taxon>Eukaryota</taxon>
        <taxon>Fungi</taxon>
        <taxon>Dikarya</taxon>
        <taxon>Basidiomycota</taxon>
        <taxon>Agaricomycotina</taxon>
        <taxon>Agaricomycetes</taxon>
        <taxon>Agaricomycetidae</taxon>
        <taxon>Agaricales</taxon>
        <taxon>Marasmiineae</taxon>
        <taxon>Mycenaceae</taxon>
        <taxon>Mycena</taxon>
    </lineage>
</organism>
<gene>
    <name evidence="2" type="ORF">B0H16DRAFT_1464067</name>
</gene>
<sequence>MRVHTQPVPTHQDRVHGKKKFGTSAWVVAGLKYSAVVLGDGMLTVSIDMSNLNAAAAVKNAFFPGRESQGKPSPRRPRREFLLGKPGQKPSQRLQQRKMRSAGRGIHTREFQTRARPDFLKHFSVIFLGSTDQRQLTKSTPAAKKNHDEAV</sequence>
<reference evidence="2" key="1">
    <citation type="submission" date="2023-03" db="EMBL/GenBank/DDBJ databases">
        <title>Massive genome expansion in bonnet fungi (Mycena s.s.) driven by repeated elements and novel gene families across ecological guilds.</title>
        <authorList>
            <consortium name="Lawrence Berkeley National Laboratory"/>
            <person name="Harder C.B."/>
            <person name="Miyauchi S."/>
            <person name="Viragh M."/>
            <person name="Kuo A."/>
            <person name="Thoen E."/>
            <person name="Andreopoulos B."/>
            <person name="Lu D."/>
            <person name="Skrede I."/>
            <person name="Drula E."/>
            <person name="Henrissat B."/>
            <person name="Morin E."/>
            <person name="Kohler A."/>
            <person name="Barry K."/>
            <person name="LaButti K."/>
            <person name="Morin E."/>
            <person name="Salamov A."/>
            <person name="Lipzen A."/>
            <person name="Mereny Z."/>
            <person name="Hegedus B."/>
            <person name="Baldrian P."/>
            <person name="Stursova M."/>
            <person name="Weitz H."/>
            <person name="Taylor A."/>
            <person name="Grigoriev I.V."/>
            <person name="Nagy L.G."/>
            <person name="Martin F."/>
            <person name="Kauserud H."/>
        </authorList>
    </citation>
    <scope>NUCLEOTIDE SEQUENCE</scope>
    <source>
        <strain evidence="2">CBHHK182m</strain>
    </source>
</reference>
<dbReference type="EMBL" id="JARKIB010000094">
    <property type="protein sequence ID" value="KAJ7742632.1"/>
    <property type="molecule type" value="Genomic_DNA"/>
</dbReference>
<accession>A0AAD7IGJ3</accession>
<protein>
    <submittedName>
        <fullName evidence="2">Uncharacterized protein</fullName>
    </submittedName>
</protein>